<keyword evidence="1" id="KW-0597">Phosphoprotein</keyword>
<proteinExistence type="inferred from homology"/>
<keyword evidence="5" id="KW-0378">Hydrolase</keyword>
<comment type="similarity">
    <text evidence="6">Belongs to the HepT RNase toxin family.</text>
</comment>
<evidence type="ECO:0000313" key="9">
    <source>
        <dbReference type="Proteomes" id="UP000034152"/>
    </source>
</evidence>
<dbReference type="EMBL" id="JJQU01000055">
    <property type="protein sequence ID" value="KKH88762.1"/>
    <property type="molecule type" value="Genomic_DNA"/>
</dbReference>
<keyword evidence="4" id="KW-0547">Nucleotide-binding</keyword>
<evidence type="ECO:0000256" key="3">
    <source>
        <dbReference type="ARBA" id="ARBA00022722"/>
    </source>
</evidence>
<evidence type="ECO:0000313" key="7">
    <source>
        <dbReference type="EMBL" id="KKF99459.1"/>
    </source>
</evidence>
<evidence type="ECO:0000313" key="10">
    <source>
        <dbReference type="Proteomes" id="UP000034578"/>
    </source>
</evidence>
<reference evidence="9 10" key="1">
    <citation type="journal article" date="2015" name="ISME J.">
        <title>Genomic and phenotypic differentiation among Methanosarcina mazei populations from Columbia River sediment.</title>
        <authorList>
            <person name="Youngblut N.D."/>
            <person name="Wirth J.S."/>
            <person name="Henriksen J.R."/>
            <person name="Smith M."/>
            <person name="Simon H."/>
            <person name="Metcalf W.W."/>
            <person name="Whitaker R.J."/>
        </authorList>
    </citation>
    <scope>NUCLEOTIDE SEQUENCE [LARGE SCALE GENOMIC DNA]</scope>
    <source>
        <strain evidence="8 9">1.H.M.2.1</strain>
        <strain evidence="7 10">2.F.A.2.4</strain>
    </source>
</reference>
<organism evidence="7 10">
    <name type="scientific">Methanosarcina mazei</name>
    <name type="common">Methanosarcina frisia</name>
    <dbReference type="NCBI Taxonomy" id="2209"/>
    <lineage>
        <taxon>Archaea</taxon>
        <taxon>Methanobacteriati</taxon>
        <taxon>Methanobacteriota</taxon>
        <taxon>Stenosarchaea group</taxon>
        <taxon>Methanomicrobia</taxon>
        <taxon>Methanosarcinales</taxon>
        <taxon>Methanosarcinaceae</taxon>
        <taxon>Methanosarcina</taxon>
    </lineage>
</organism>
<keyword evidence="10" id="KW-1185">Reference proteome</keyword>
<name>A0A0F8DUI7_METMZ</name>
<evidence type="ECO:0008006" key="11">
    <source>
        <dbReference type="Google" id="ProtNLM"/>
    </source>
</evidence>
<dbReference type="PANTHER" id="PTHR34139:SF1">
    <property type="entry name" value="RNASE MJ1380-RELATED"/>
    <property type="match status" value="1"/>
</dbReference>
<dbReference type="InterPro" id="IPR037038">
    <property type="entry name" value="HepT-like_sf"/>
</dbReference>
<evidence type="ECO:0000256" key="5">
    <source>
        <dbReference type="ARBA" id="ARBA00022801"/>
    </source>
</evidence>
<dbReference type="Gene3D" id="1.20.120.580">
    <property type="entry name" value="bsu32300-like"/>
    <property type="match status" value="1"/>
</dbReference>
<evidence type="ECO:0000256" key="6">
    <source>
        <dbReference type="ARBA" id="ARBA00024207"/>
    </source>
</evidence>
<dbReference type="GO" id="GO:0016787">
    <property type="term" value="F:hydrolase activity"/>
    <property type="evidence" value="ECO:0007669"/>
    <property type="project" value="UniProtKB-KW"/>
</dbReference>
<dbReference type="PATRIC" id="fig|2209.56.peg.2634"/>
<dbReference type="GO" id="GO:0000166">
    <property type="term" value="F:nucleotide binding"/>
    <property type="evidence" value="ECO:0007669"/>
    <property type="project" value="UniProtKB-KW"/>
</dbReference>
<sequence>MPEDYTVFIEDILVSIKKIQAYVENLSFEEFSHDEMRIDAVLRNLEIIGEAAGRIPPDVRKKYPDIEWRKIVGLRNVLIHEYSGVNLKIIWDIIENKLNPLKAELLKVDIS</sequence>
<evidence type="ECO:0000256" key="4">
    <source>
        <dbReference type="ARBA" id="ARBA00022741"/>
    </source>
</evidence>
<dbReference type="InterPro" id="IPR051813">
    <property type="entry name" value="HepT_RNase_toxin"/>
</dbReference>
<dbReference type="EMBL" id="JJOS01000116">
    <property type="protein sequence ID" value="KKF99459.1"/>
    <property type="molecule type" value="Genomic_DNA"/>
</dbReference>
<dbReference type="PANTHER" id="PTHR34139">
    <property type="entry name" value="UPF0331 PROTEIN MJ0127"/>
    <property type="match status" value="1"/>
</dbReference>
<dbReference type="AlphaFoldDB" id="A0A0F8DUI7"/>
<dbReference type="Proteomes" id="UP000034152">
    <property type="component" value="Unassembled WGS sequence"/>
</dbReference>
<keyword evidence="3" id="KW-0540">Nuclease</keyword>
<dbReference type="Proteomes" id="UP000034578">
    <property type="component" value="Unassembled WGS sequence"/>
</dbReference>
<dbReference type="RefSeq" id="WP_048048108.1">
    <property type="nucleotide sequence ID" value="NZ_CP187260.1"/>
</dbReference>
<protein>
    <recommendedName>
        <fullName evidence="11">DUF86 domain-containing protein</fullName>
    </recommendedName>
</protein>
<dbReference type="InterPro" id="IPR008201">
    <property type="entry name" value="HepT-like"/>
</dbReference>
<gene>
    <name evidence="7" type="ORF">DU47_00405</name>
    <name evidence="8" type="ORF">DU80_12240</name>
</gene>
<dbReference type="GO" id="GO:0110001">
    <property type="term" value="C:toxin-antitoxin complex"/>
    <property type="evidence" value="ECO:0007669"/>
    <property type="project" value="InterPro"/>
</dbReference>
<evidence type="ECO:0000256" key="1">
    <source>
        <dbReference type="ARBA" id="ARBA00022553"/>
    </source>
</evidence>
<dbReference type="GO" id="GO:0004540">
    <property type="term" value="F:RNA nuclease activity"/>
    <property type="evidence" value="ECO:0007669"/>
    <property type="project" value="InterPro"/>
</dbReference>
<keyword evidence="2" id="KW-1277">Toxin-antitoxin system</keyword>
<dbReference type="Pfam" id="PF01934">
    <property type="entry name" value="HepT-like"/>
    <property type="match status" value="1"/>
</dbReference>
<dbReference type="GeneID" id="300257394"/>
<evidence type="ECO:0000256" key="2">
    <source>
        <dbReference type="ARBA" id="ARBA00022649"/>
    </source>
</evidence>
<evidence type="ECO:0000313" key="8">
    <source>
        <dbReference type="EMBL" id="KKH88762.1"/>
    </source>
</evidence>
<comment type="caution">
    <text evidence="7">The sequence shown here is derived from an EMBL/GenBank/DDBJ whole genome shotgun (WGS) entry which is preliminary data.</text>
</comment>
<accession>A0A0F8DUI7</accession>